<evidence type="ECO:0000256" key="9">
    <source>
        <dbReference type="PROSITE-ProRule" id="PRU00339"/>
    </source>
</evidence>
<dbReference type="Pfam" id="PF00069">
    <property type="entry name" value="Pkinase"/>
    <property type="match status" value="1"/>
</dbReference>
<dbReference type="InterPro" id="IPR011009">
    <property type="entry name" value="Kinase-like_dom_sf"/>
</dbReference>
<feature type="coiled-coil region" evidence="10">
    <location>
        <begin position="967"/>
        <end position="994"/>
    </location>
</feature>
<dbReference type="AlphaFoldDB" id="A0A432YGR2"/>
<dbReference type="PANTHER" id="PTHR43895:SF32">
    <property type="entry name" value="SERINE_THREONINE-PROTEIN KINASE CHK1"/>
    <property type="match status" value="1"/>
</dbReference>
<dbReference type="EC" id="2.7.11.1" evidence="1"/>
<evidence type="ECO:0000256" key="6">
    <source>
        <dbReference type="ARBA" id="ARBA00022840"/>
    </source>
</evidence>
<keyword evidence="13" id="KW-1185">Reference proteome</keyword>
<comment type="catalytic activity">
    <reaction evidence="7">
        <text>L-threonyl-[protein] + ATP = O-phospho-L-threonyl-[protein] + ADP + H(+)</text>
        <dbReference type="Rhea" id="RHEA:46608"/>
        <dbReference type="Rhea" id="RHEA-COMP:11060"/>
        <dbReference type="Rhea" id="RHEA-COMP:11605"/>
        <dbReference type="ChEBI" id="CHEBI:15378"/>
        <dbReference type="ChEBI" id="CHEBI:30013"/>
        <dbReference type="ChEBI" id="CHEBI:30616"/>
        <dbReference type="ChEBI" id="CHEBI:61977"/>
        <dbReference type="ChEBI" id="CHEBI:456216"/>
        <dbReference type="EC" id="2.7.11.1"/>
    </reaction>
</comment>
<feature type="domain" description="Protein kinase" evidence="11">
    <location>
        <begin position="35"/>
        <end position="369"/>
    </location>
</feature>
<evidence type="ECO:0000313" key="13">
    <source>
        <dbReference type="Proteomes" id="UP000288127"/>
    </source>
</evidence>
<dbReference type="PROSITE" id="PS00108">
    <property type="entry name" value="PROTEIN_KINASE_ST"/>
    <property type="match status" value="1"/>
</dbReference>
<keyword evidence="5" id="KW-0418">Kinase</keyword>
<dbReference type="InterPro" id="IPR008271">
    <property type="entry name" value="Ser/Thr_kinase_AS"/>
</dbReference>
<dbReference type="GO" id="GO:0007165">
    <property type="term" value="P:signal transduction"/>
    <property type="evidence" value="ECO:0007669"/>
    <property type="project" value="TreeGrafter"/>
</dbReference>
<evidence type="ECO:0000256" key="10">
    <source>
        <dbReference type="SAM" id="Coils"/>
    </source>
</evidence>
<dbReference type="PROSITE" id="PS50005">
    <property type="entry name" value="TPR"/>
    <property type="match status" value="3"/>
</dbReference>
<dbReference type="PROSITE" id="PS50011">
    <property type="entry name" value="PROTEIN_KINASE_DOM"/>
    <property type="match status" value="1"/>
</dbReference>
<keyword evidence="2" id="KW-0723">Serine/threonine-protein kinase</keyword>
<dbReference type="Gene3D" id="1.10.510.10">
    <property type="entry name" value="Transferase(Phosphotransferase) domain 1"/>
    <property type="match status" value="1"/>
</dbReference>
<evidence type="ECO:0000313" key="12">
    <source>
        <dbReference type="EMBL" id="RUO60149.1"/>
    </source>
</evidence>
<dbReference type="PANTHER" id="PTHR43895">
    <property type="entry name" value="CALCIUM/CALMODULIN-DEPENDENT PROTEIN KINASE KINASE-RELATED"/>
    <property type="match status" value="1"/>
</dbReference>
<comment type="catalytic activity">
    <reaction evidence="8">
        <text>L-seryl-[protein] + ATP = O-phospho-L-seryl-[protein] + ADP + H(+)</text>
        <dbReference type="Rhea" id="RHEA:17989"/>
        <dbReference type="Rhea" id="RHEA-COMP:9863"/>
        <dbReference type="Rhea" id="RHEA-COMP:11604"/>
        <dbReference type="ChEBI" id="CHEBI:15378"/>
        <dbReference type="ChEBI" id="CHEBI:29999"/>
        <dbReference type="ChEBI" id="CHEBI:30616"/>
        <dbReference type="ChEBI" id="CHEBI:83421"/>
        <dbReference type="ChEBI" id="CHEBI:456216"/>
        <dbReference type="EC" id="2.7.11.1"/>
    </reaction>
</comment>
<evidence type="ECO:0000256" key="2">
    <source>
        <dbReference type="ARBA" id="ARBA00022527"/>
    </source>
</evidence>
<dbReference type="InterPro" id="IPR011990">
    <property type="entry name" value="TPR-like_helical_dom_sf"/>
</dbReference>
<dbReference type="Pfam" id="PF13424">
    <property type="entry name" value="TPR_12"/>
    <property type="match status" value="1"/>
</dbReference>
<evidence type="ECO:0000256" key="5">
    <source>
        <dbReference type="ARBA" id="ARBA00022777"/>
    </source>
</evidence>
<dbReference type="EMBL" id="PIPZ01000002">
    <property type="protein sequence ID" value="RUO60149.1"/>
    <property type="molecule type" value="Genomic_DNA"/>
</dbReference>
<evidence type="ECO:0000256" key="3">
    <source>
        <dbReference type="ARBA" id="ARBA00022679"/>
    </source>
</evidence>
<evidence type="ECO:0000259" key="11">
    <source>
        <dbReference type="PROSITE" id="PS50011"/>
    </source>
</evidence>
<feature type="repeat" description="TPR" evidence="9">
    <location>
        <begin position="506"/>
        <end position="539"/>
    </location>
</feature>
<evidence type="ECO:0000256" key="7">
    <source>
        <dbReference type="ARBA" id="ARBA00047899"/>
    </source>
</evidence>
<dbReference type="Gene3D" id="3.30.200.20">
    <property type="entry name" value="Phosphorylase Kinase, domain 1"/>
    <property type="match status" value="1"/>
</dbReference>
<dbReference type="SUPFAM" id="SSF56112">
    <property type="entry name" value="Protein kinase-like (PK-like)"/>
    <property type="match status" value="1"/>
</dbReference>
<keyword evidence="4" id="KW-0547">Nucleotide-binding</keyword>
<keyword evidence="3" id="KW-0808">Transferase</keyword>
<name>A0A432YGR2_9GAMM</name>
<evidence type="ECO:0000256" key="8">
    <source>
        <dbReference type="ARBA" id="ARBA00048679"/>
    </source>
</evidence>
<evidence type="ECO:0000256" key="4">
    <source>
        <dbReference type="ARBA" id="ARBA00022741"/>
    </source>
</evidence>
<keyword evidence="9" id="KW-0802">TPR repeat</keyword>
<dbReference type="Gene3D" id="1.25.40.10">
    <property type="entry name" value="Tetratricopeptide repeat domain"/>
    <property type="match status" value="2"/>
</dbReference>
<dbReference type="SUPFAM" id="SSF48452">
    <property type="entry name" value="TPR-like"/>
    <property type="match status" value="2"/>
</dbReference>
<dbReference type="GO" id="GO:0004674">
    <property type="term" value="F:protein serine/threonine kinase activity"/>
    <property type="evidence" value="ECO:0007669"/>
    <property type="project" value="UniProtKB-KW"/>
</dbReference>
<dbReference type="Pfam" id="PF14559">
    <property type="entry name" value="TPR_19"/>
    <property type="match status" value="1"/>
</dbReference>
<dbReference type="Proteomes" id="UP000288127">
    <property type="component" value="Unassembled WGS sequence"/>
</dbReference>
<gene>
    <name evidence="12" type="ORF">CWI76_08515</name>
</gene>
<comment type="caution">
    <text evidence="12">The sequence shown here is derived from an EMBL/GenBank/DDBJ whole genome shotgun (WGS) entry which is preliminary data.</text>
</comment>
<feature type="repeat" description="TPR" evidence="9">
    <location>
        <begin position="581"/>
        <end position="614"/>
    </location>
</feature>
<dbReference type="GO" id="GO:0005524">
    <property type="term" value="F:ATP binding"/>
    <property type="evidence" value="ECO:0007669"/>
    <property type="project" value="UniProtKB-KW"/>
</dbReference>
<dbReference type="OrthoDB" id="9801841at2"/>
<proteinExistence type="predicted"/>
<dbReference type="SMART" id="SM00220">
    <property type="entry name" value="S_TKc"/>
    <property type="match status" value="1"/>
</dbReference>
<dbReference type="InterPro" id="IPR019734">
    <property type="entry name" value="TPR_rpt"/>
</dbReference>
<reference evidence="13" key="1">
    <citation type="journal article" date="2018" name="Front. Microbiol.">
        <title>Genome-Based Analysis Reveals the Taxonomy and Diversity of the Family Idiomarinaceae.</title>
        <authorList>
            <person name="Liu Y."/>
            <person name="Lai Q."/>
            <person name="Shao Z."/>
        </authorList>
    </citation>
    <scope>NUCLEOTIDE SEQUENCE [LARGE SCALE GENOMIC DNA]</scope>
    <source>
        <strain evidence="13">PIM1</strain>
    </source>
</reference>
<protein>
    <recommendedName>
        <fullName evidence="1">non-specific serine/threonine protein kinase</fullName>
        <ecNumber evidence="1">2.7.11.1</ecNumber>
    </recommendedName>
</protein>
<dbReference type="SMART" id="SM00028">
    <property type="entry name" value="TPR"/>
    <property type="match status" value="5"/>
</dbReference>
<keyword evidence="10" id="KW-0175">Coiled coil</keyword>
<dbReference type="CDD" id="cd14014">
    <property type="entry name" value="STKc_PknB_like"/>
    <property type="match status" value="1"/>
</dbReference>
<dbReference type="InterPro" id="IPR000719">
    <property type="entry name" value="Prot_kinase_dom"/>
</dbReference>
<accession>A0A432YGR2</accession>
<evidence type="ECO:0000256" key="1">
    <source>
        <dbReference type="ARBA" id="ARBA00012513"/>
    </source>
</evidence>
<sequence length="999" mass="112407">MAASDEHDNLLSNHATTKLTTQTLLQPGQLLAERFRIVRLLGHGGQARVFEAYDEVLETPCALKVLAQEADASEIELLRNEVLLARQIHHANVVRIHEFYATSQATFFTMSLVNGTVLNQALDNHPAAPDIIKWFQQLIGALQSCHESGVIHGDLKPDNLLIDNDGNLSIIDFGIGRTLDESTTQFGSTGFIAPELARSHQVTTASDRYALGKILALMLKASETSSWKNTSVKKRALQKLAIRLQADSANLRPSLAQCQDVLHSATSGFKKWTALGAVILVALSAVLFMLPQKQTASAPETAVTTIAIAMIDGEHALAELTHLLLQAEPNIYSIEPQNVKQLIENLGIQPFESASERARLAQLTQAQYLLILTPQTLGGKLQLHTLLTAHPSEQVIFSKTFDTENVAPEQLVKAISNALNEVLPNHNDEPQSPDFISNPVVQDLATARAENDIDKLTLKLRDVIDDPQAPAILKLQARIELALINQQFEPAASLLDQLLKQFPHRADVLAQRAVVAAELGDLSGAREYYRRALSYDRNQPMWWFELARLKIIQGETESAINDELTQSLIQFRQREDLSGQGLILNAFGVAYLRLAKFDTAAHYFQQALEYRTEEQEPRERITTLSNLATVLAITGQIDQADESLREATRLAGAINDALSVAHIENERGLLFEEQGDYQSALRHYKRALDIRLREGDNYIQSQSINNVAFINFLIGDFSLAEVYWRQALQIVDSLDEQATLHSIQLNLVQLLIAQGQFNQAEQLLAELLRSTDKSAEANLSTQLQISRLNFFQGRMAVADEAGAQADQIAQSMNDPRGAIESLLWRAEMAVFLHQTQLFEQHITSLRSFQNEFNHEQRLIFDWLLLLGKKEYLQSELATFAERVMQQQPSRLVEIKLLSELVFRGNFPESAPVWKRLEQISNERVFASYLPYLAARNFDNSKQLLQATLQQHAKFWRNYELYSYLNDVAFDEQQRAAFERLIENMNEEQQQAYRAFARSR</sequence>
<dbReference type="RefSeq" id="WP_126759895.1">
    <property type="nucleotide sequence ID" value="NZ_PIPZ01000002.1"/>
</dbReference>
<keyword evidence="6" id="KW-0067">ATP-binding</keyword>
<feature type="repeat" description="TPR" evidence="9">
    <location>
        <begin position="661"/>
        <end position="694"/>
    </location>
</feature>
<organism evidence="12 13">
    <name type="scientific">Pseudidiomarina marina</name>
    <dbReference type="NCBI Taxonomy" id="502366"/>
    <lineage>
        <taxon>Bacteria</taxon>
        <taxon>Pseudomonadati</taxon>
        <taxon>Pseudomonadota</taxon>
        <taxon>Gammaproteobacteria</taxon>
        <taxon>Alteromonadales</taxon>
        <taxon>Idiomarinaceae</taxon>
        <taxon>Pseudidiomarina</taxon>
    </lineage>
</organism>